<dbReference type="Proteomes" id="UP000031036">
    <property type="component" value="Unassembled WGS sequence"/>
</dbReference>
<evidence type="ECO:0000313" key="8">
    <source>
        <dbReference type="Proteomes" id="UP000031036"/>
    </source>
</evidence>
<dbReference type="AlphaFoldDB" id="A0A0B2VR89"/>
<dbReference type="Gene3D" id="2.60.40.720">
    <property type="match status" value="1"/>
</dbReference>
<dbReference type="GO" id="GO:0000978">
    <property type="term" value="F:RNA polymerase II cis-regulatory region sequence-specific DNA binding"/>
    <property type="evidence" value="ECO:0007669"/>
    <property type="project" value="TreeGrafter"/>
</dbReference>
<name>A0A0B2VR89_TOXCA</name>
<dbReference type="PANTHER" id="PTHR11950">
    <property type="entry name" value="RUNT RELATED"/>
    <property type="match status" value="1"/>
</dbReference>
<feature type="compositionally biased region" description="Basic and acidic residues" evidence="5">
    <location>
        <begin position="135"/>
        <end position="151"/>
    </location>
</feature>
<feature type="domain" description="Runt" evidence="6">
    <location>
        <begin position="13"/>
        <end position="141"/>
    </location>
</feature>
<keyword evidence="2" id="KW-0805">Transcription regulation</keyword>
<dbReference type="GO" id="GO:0005634">
    <property type="term" value="C:nucleus"/>
    <property type="evidence" value="ECO:0007669"/>
    <property type="project" value="UniProtKB-SubCell"/>
</dbReference>
<protein>
    <submittedName>
        <fullName evidence="7">Segmentation protein Runt</fullName>
    </submittedName>
</protein>
<dbReference type="PROSITE" id="PS51062">
    <property type="entry name" value="RUNT"/>
    <property type="match status" value="1"/>
</dbReference>
<evidence type="ECO:0000256" key="1">
    <source>
        <dbReference type="ARBA" id="ARBA00004123"/>
    </source>
</evidence>
<dbReference type="InterPro" id="IPR000040">
    <property type="entry name" value="AML1_Runt"/>
</dbReference>
<dbReference type="InterPro" id="IPR013524">
    <property type="entry name" value="Runt_dom"/>
</dbReference>
<evidence type="ECO:0000256" key="5">
    <source>
        <dbReference type="SAM" id="MobiDB-lite"/>
    </source>
</evidence>
<dbReference type="EMBL" id="JPKZ01001122">
    <property type="protein sequence ID" value="KHN83922.1"/>
    <property type="molecule type" value="Genomic_DNA"/>
</dbReference>
<dbReference type="InterPro" id="IPR008967">
    <property type="entry name" value="p53-like_TF_DNA-bd_sf"/>
</dbReference>
<dbReference type="STRING" id="6265.A0A0B2VR89"/>
<comment type="caution">
    <text evidence="7">The sequence shown here is derived from an EMBL/GenBank/DDBJ whole genome shotgun (WGS) entry which is preliminary data.</text>
</comment>
<dbReference type="OMA" id="THMNGQI"/>
<gene>
    <name evidence="7" type="primary">run</name>
    <name evidence="7" type="ORF">Tcan_13565</name>
</gene>
<dbReference type="PANTHER" id="PTHR11950:SF31">
    <property type="entry name" value="SEGMENTATION PROTEIN RUNT"/>
    <property type="match status" value="1"/>
</dbReference>
<organism evidence="7 8">
    <name type="scientific">Toxocara canis</name>
    <name type="common">Canine roundworm</name>
    <dbReference type="NCBI Taxonomy" id="6265"/>
    <lineage>
        <taxon>Eukaryota</taxon>
        <taxon>Metazoa</taxon>
        <taxon>Ecdysozoa</taxon>
        <taxon>Nematoda</taxon>
        <taxon>Chromadorea</taxon>
        <taxon>Rhabditida</taxon>
        <taxon>Spirurina</taxon>
        <taxon>Ascaridomorpha</taxon>
        <taxon>Ascaridoidea</taxon>
        <taxon>Toxocaridae</taxon>
        <taxon>Toxocara</taxon>
    </lineage>
</organism>
<evidence type="ECO:0000259" key="6">
    <source>
        <dbReference type="PROSITE" id="PS51062"/>
    </source>
</evidence>
<evidence type="ECO:0000256" key="3">
    <source>
        <dbReference type="ARBA" id="ARBA00023163"/>
    </source>
</evidence>
<dbReference type="GO" id="GO:0005524">
    <property type="term" value="F:ATP binding"/>
    <property type="evidence" value="ECO:0007669"/>
    <property type="project" value="InterPro"/>
</dbReference>
<dbReference type="SUPFAM" id="SSF49417">
    <property type="entry name" value="p53-like transcription factors"/>
    <property type="match status" value="1"/>
</dbReference>
<dbReference type="InterPro" id="IPR012346">
    <property type="entry name" value="p53/RUNT-type_TF_DNA-bd_sf"/>
</dbReference>
<keyword evidence="8" id="KW-1185">Reference proteome</keyword>
<dbReference type="OrthoDB" id="10029800at2759"/>
<evidence type="ECO:0000256" key="2">
    <source>
        <dbReference type="ARBA" id="ARBA00023015"/>
    </source>
</evidence>
<accession>A0A0B2VR89</accession>
<dbReference type="Pfam" id="PF00853">
    <property type="entry name" value="Runt"/>
    <property type="match status" value="1"/>
</dbReference>
<keyword evidence="4" id="KW-0539">Nucleus</keyword>
<keyword evidence="3" id="KW-0804">Transcription</keyword>
<proteinExistence type="predicted"/>
<evidence type="ECO:0000313" key="7">
    <source>
        <dbReference type="EMBL" id="KHN83922.1"/>
    </source>
</evidence>
<dbReference type="PRINTS" id="PR00967">
    <property type="entry name" value="ONCOGENEAML1"/>
</dbReference>
<feature type="region of interest" description="Disordered" evidence="5">
    <location>
        <begin position="134"/>
        <end position="168"/>
    </location>
</feature>
<reference evidence="7 8" key="1">
    <citation type="submission" date="2014-11" db="EMBL/GenBank/DDBJ databases">
        <title>Genetic blueprint of the zoonotic pathogen Toxocara canis.</title>
        <authorList>
            <person name="Zhu X.-Q."/>
            <person name="Korhonen P.K."/>
            <person name="Cai H."/>
            <person name="Young N.D."/>
            <person name="Nejsum P."/>
            <person name="von Samson-Himmelstjerna G."/>
            <person name="Boag P.R."/>
            <person name="Tan P."/>
            <person name="Li Q."/>
            <person name="Min J."/>
            <person name="Yang Y."/>
            <person name="Wang X."/>
            <person name="Fang X."/>
            <person name="Hall R.S."/>
            <person name="Hofmann A."/>
            <person name="Sternberg P.W."/>
            <person name="Jex A.R."/>
            <person name="Gasser R.B."/>
        </authorList>
    </citation>
    <scope>NUCLEOTIDE SEQUENCE [LARGE SCALE GENOMIC DNA]</scope>
    <source>
        <strain evidence="7">PN_DK_2014</strain>
    </source>
</reference>
<dbReference type="GO" id="GO:0000981">
    <property type="term" value="F:DNA-binding transcription factor activity, RNA polymerase II-specific"/>
    <property type="evidence" value="ECO:0007669"/>
    <property type="project" value="TreeGrafter"/>
</dbReference>
<comment type="subcellular location">
    <subcellularLocation>
        <location evidence="1">Nucleus</location>
    </subcellularLocation>
</comment>
<evidence type="ECO:0000256" key="4">
    <source>
        <dbReference type="ARBA" id="ARBA00023242"/>
    </source>
</evidence>
<sequence length="275" mass="29663">MGADYDKALNGLEEALTTITASTKLLPTGCPNVICTALPSHWRSNKSLPSPFTVFALGPVPDGTAVTIAAGNEENSCADLRNNKTHMNGQIARFSDLRFVGKSGRGKNFHLTITIETKPAQVAIVGKAIKVTVDGPRDSRNNKRTAFERRAGSSNSDESGIAQKTRRRMSSELIARPIPTVIPTLSVLPPLFHSYPFVGATTTATAMSATPLTLPFSASMALSQMAVTPPLTPGITTRSQQAYRQMYASTAIHESDEPIGARTRRKTNIWKPYVH</sequence>